<dbReference type="EMBL" id="KN835466">
    <property type="protein sequence ID" value="KIK37249.1"/>
    <property type="molecule type" value="Genomic_DNA"/>
</dbReference>
<name>A0A0D0AGH1_9AGAM</name>
<reference evidence="2" key="2">
    <citation type="submission" date="2015-01" db="EMBL/GenBank/DDBJ databases">
        <title>Evolutionary Origins and Diversification of the Mycorrhizal Mutualists.</title>
        <authorList>
            <consortium name="DOE Joint Genome Institute"/>
            <consortium name="Mycorrhizal Genomics Consortium"/>
            <person name="Kohler A."/>
            <person name="Kuo A."/>
            <person name="Nagy L.G."/>
            <person name="Floudas D."/>
            <person name="Copeland A."/>
            <person name="Barry K.W."/>
            <person name="Cichocki N."/>
            <person name="Veneault-Fourrey C."/>
            <person name="LaButti K."/>
            <person name="Lindquist E.A."/>
            <person name="Lipzen A."/>
            <person name="Lundell T."/>
            <person name="Morin E."/>
            <person name="Murat C."/>
            <person name="Riley R."/>
            <person name="Ohm R."/>
            <person name="Sun H."/>
            <person name="Tunlid A."/>
            <person name="Henrissat B."/>
            <person name="Grigoriev I.V."/>
            <person name="Hibbett D.S."/>
            <person name="Martin F."/>
        </authorList>
    </citation>
    <scope>NUCLEOTIDE SEQUENCE [LARGE SCALE GENOMIC DNA]</scope>
    <source>
        <strain evidence="2">UH-Slu-Lm8-n1</strain>
    </source>
</reference>
<organism evidence="1 2">
    <name type="scientific">Suillus luteus UH-Slu-Lm8-n1</name>
    <dbReference type="NCBI Taxonomy" id="930992"/>
    <lineage>
        <taxon>Eukaryota</taxon>
        <taxon>Fungi</taxon>
        <taxon>Dikarya</taxon>
        <taxon>Basidiomycota</taxon>
        <taxon>Agaricomycotina</taxon>
        <taxon>Agaricomycetes</taxon>
        <taxon>Agaricomycetidae</taxon>
        <taxon>Boletales</taxon>
        <taxon>Suillineae</taxon>
        <taxon>Suillaceae</taxon>
        <taxon>Suillus</taxon>
    </lineage>
</organism>
<evidence type="ECO:0000313" key="1">
    <source>
        <dbReference type="EMBL" id="KIK37249.1"/>
    </source>
</evidence>
<reference evidence="1 2" key="1">
    <citation type="submission" date="2014-04" db="EMBL/GenBank/DDBJ databases">
        <authorList>
            <consortium name="DOE Joint Genome Institute"/>
            <person name="Kuo A."/>
            <person name="Ruytinx J."/>
            <person name="Rineau F."/>
            <person name="Colpaert J."/>
            <person name="Kohler A."/>
            <person name="Nagy L.G."/>
            <person name="Floudas D."/>
            <person name="Copeland A."/>
            <person name="Barry K.W."/>
            <person name="Cichocki N."/>
            <person name="Veneault-Fourrey C."/>
            <person name="LaButti K."/>
            <person name="Lindquist E.A."/>
            <person name="Lipzen A."/>
            <person name="Lundell T."/>
            <person name="Morin E."/>
            <person name="Murat C."/>
            <person name="Sun H."/>
            <person name="Tunlid A."/>
            <person name="Henrissat B."/>
            <person name="Grigoriev I.V."/>
            <person name="Hibbett D.S."/>
            <person name="Martin F."/>
            <person name="Nordberg H.P."/>
            <person name="Cantor M.N."/>
            <person name="Hua S.X."/>
        </authorList>
    </citation>
    <scope>NUCLEOTIDE SEQUENCE [LARGE SCALE GENOMIC DNA]</scope>
    <source>
        <strain evidence="1 2">UH-Slu-Lm8-n1</strain>
    </source>
</reference>
<dbReference type="InParanoid" id="A0A0D0AGH1"/>
<gene>
    <name evidence="1" type="ORF">CY34DRAFT_810507</name>
</gene>
<dbReference type="Proteomes" id="UP000054485">
    <property type="component" value="Unassembled WGS sequence"/>
</dbReference>
<evidence type="ECO:0000313" key="2">
    <source>
        <dbReference type="Proteomes" id="UP000054485"/>
    </source>
</evidence>
<dbReference type="AlphaFoldDB" id="A0A0D0AGH1"/>
<dbReference type="HOGENOM" id="CLU_2706466_0_0_1"/>
<proteinExistence type="predicted"/>
<keyword evidence="2" id="KW-1185">Reference proteome</keyword>
<protein>
    <submittedName>
        <fullName evidence="1">Uncharacterized protein</fullName>
    </submittedName>
</protein>
<accession>A0A0D0AGH1</accession>
<sequence>MRIVTPWWPPVYDLSGFVRSFQSSPKCHEVVPREVSPRAHGVVWQQLLKSQATVEGGLPQTHHFEGSWLFVPG</sequence>